<dbReference type="SUPFAM" id="SSF101447">
    <property type="entry name" value="Formin homology 2 domain (FH2 domain)"/>
    <property type="match status" value="1"/>
</dbReference>
<comment type="caution">
    <text evidence="1">The sequence shown here is derived from an EMBL/GenBank/DDBJ whole genome shotgun (WGS) entry which is preliminary data.</text>
</comment>
<evidence type="ECO:0000313" key="1">
    <source>
        <dbReference type="EMBL" id="KAF4742527.1"/>
    </source>
</evidence>
<accession>A0A7J6TCD5</accession>
<protein>
    <submittedName>
        <fullName evidence="1">Uncharacterized protein</fullName>
    </submittedName>
</protein>
<reference evidence="1 2" key="1">
    <citation type="submission" date="2020-04" db="EMBL/GenBank/DDBJ databases">
        <title>Perkinsus olseni comparative genomics.</title>
        <authorList>
            <person name="Bogema D.R."/>
        </authorList>
    </citation>
    <scope>NUCLEOTIDE SEQUENCE [LARGE SCALE GENOMIC DNA]</scope>
    <source>
        <strain evidence="1">ATCC PRA-205</strain>
    </source>
</reference>
<proteinExistence type="predicted"/>
<organism evidence="1 2">
    <name type="scientific">Perkinsus olseni</name>
    <name type="common">Perkinsus atlanticus</name>
    <dbReference type="NCBI Taxonomy" id="32597"/>
    <lineage>
        <taxon>Eukaryota</taxon>
        <taxon>Sar</taxon>
        <taxon>Alveolata</taxon>
        <taxon>Perkinsozoa</taxon>
        <taxon>Perkinsea</taxon>
        <taxon>Perkinsida</taxon>
        <taxon>Perkinsidae</taxon>
        <taxon>Perkinsus</taxon>
    </lineage>
</organism>
<gene>
    <name evidence="1" type="ORF">FOZ62_020112</name>
</gene>
<sequence length="118" mass="13330">MYRALEVMYELLDKFALVLQLCVNFANALNPGGRQIDMFQLGAFSKFYELKCTENPRVSCLHCVIALMTEEDVKALLDRVVTRCIERAAELRWAEGGEFSSSRVSAAGPIARWMMSES</sequence>
<dbReference type="Proteomes" id="UP000574390">
    <property type="component" value="Unassembled WGS sequence"/>
</dbReference>
<name>A0A7J6TCD5_PEROL</name>
<dbReference type="EMBL" id="JABANM010008489">
    <property type="protein sequence ID" value="KAF4742527.1"/>
    <property type="molecule type" value="Genomic_DNA"/>
</dbReference>
<dbReference type="InterPro" id="IPR042201">
    <property type="entry name" value="FH2_Formin_sf"/>
</dbReference>
<dbReference type="AlphaFoldDB" id="A0A7J6TCD5"/>
<evidence type="ECO:0000313" key="2">
    <source>
        <dbReference type="Proteomes" id="UP000574390"/>
    </source>
</evidence>
<dbReference type="Gene3D" id="1.20.58.2220">
    <property type="entry name" value="Formin, FH2 domain"/>
    <property type="match status" value="1"/>
</dbReference>